<dbReference type="Gene3D" id="3.60.40.10">
    <property type="entry name" value="PPM-type phosphatase domain"/>
    <property type="match status" value="1"/>
</dbReference>
<dbReference type="Pfam" id="PF00069">
    <property type="entry name" value="Pkinase"/>
    <property type="match status" value="1"/>
</dbReference>
<feature type="region of interest" description="Disordered" evidence="20">
    <location>
        <begin position="1"/>
        <end position="25"/>
    </location>
</feature>
<comment type="caution">
    <text evidence="24">The sequence shown here is derived from an EMBL/GenBank/DDBJ whole genome shotgun (WGS) entry which is preliminary data.</text>
</comment>
<comment type="cofactor">
    <cofactor evidence="1">
        <name>Mn(2+)</name>
        <dbReference type="ChEBI" id="CHEBI:29035"/>
    </cofactor>
</comment>
<comment type="subcellular location">
    <subcellularLocation>
        <location evidence="3">Membrane</location>
        <topology evidence="3">Peripheral membrane protein</topology>
    </subcellularLocation>
</comment>
<dbReference type="InterPro" id="IPR018488">
    <property type="entry name" value="cNMP-bd_CS"/>
</dbReference>
<evidence type="ECO:0000256" key="20">
    <source>
        <dbReference type="SAM" id="MobiDB-lite"/>
    </source>
</evidence>
<dbReference type="SMART" id="SM00220">
    <property type="entry name" value="S_TKc"/>
    <property type="match status" value="1"/>
</dbReference>
<evidence type="ECO:0000256" key="4">
    <source>
        <dbReference type="ARBA" id="ARBA00013081"/>
    </source>
</evidence>
<feature type="domain" description="Cyclic nucleotide-binding" evidence="22">
    <location>
        <begin position="476"/>
        <end position="582"/>
    </location>
</feature>
<keyword evidence="13" id="KW-0460">Magnesium</keyword>
<evidence type="ECO:0000313" key="25">
    <source>
        <dbReference type="Proteomes" id="UP001165082"/>
    </source>
</evidence>
<comment type="cofactor">
    <cofactor evidence="2">
        <name>Mg(2+)</name>
        <dbReference type="ChEBI" id="CHEBI:18420"/>
    </cofactor>
</comment>
<dbReference type="Gene3D" id="1.10.510.10">
    <property type="entry name" value="Transferase(Phosphotransferase) domain 1"/>
    <property type="match status" value="1"/>
</dbReference>
<dbReference type="Pfam" id="PF00481">
    <property type="entry name" value="PP2C"/>
    <property type="match status" value="1"/>
</dbReference>
<dbReference type="CDD" id="cd00038">
    <property type="entry name" value="CAP_ED"/>
    <property type="match status" value="2"/>
</dbReference>
<dbReference type="Pfam" id="PF00027">
    <property type="entry name" value="cNMP_binding"/>
    <property type="match status" value="2"/>
</dbReference>
<accession>A0A9W7AQI2</accession>
<feature type="domain" description="PPM-type phosphatase" evidence="23">
    <location>
        <begin position="61"/>
        <end position="366"/>
    </location>
</feature>
<proteinExistence type="inferred from homology"/>
<dbReference type="EMBL" id="BRXZ01001539">
    <property type="protein sequence ID" value="GMH73642.1"/>
    <property type="molecule type" value="Genomic_DNA"/>
</dbReference>
<dbReference type="SMART" id="SM00100">
    <property type="entry name" value="cNMP"/>
    <property type="match status" value="2"/>
</dbReference>
<dbReference type="Proteomes" id="UP001165082">
    <property type="component" value="Unassembled WGS sequence"/>
</dbReference>
<comment type="similarity">
    <text evidence="19">Belongs to the PP2C family.</text>
</comment>
<keyword evidence="25" id="KW-1185">Reference proteome</keyword>
<dbReference type="GO" id="GO:0004722">
    <property type="term" value="F:protein serine/threonine phosphatase activity"/>
    <property type="evidence" value="ECO:0007669"/>
    <property type="project" value="UniProtKB-EC"/>
</dbReference>
<dbReference type="InterPro" id="IPR014710">
    <property type="entry name" value="RmlC-like_jellyroll"/>
</dbReference>
<dbReference type="GO" id="GO:0046872">
    <property type="term" value="F:metal ion binding"/>
    <property type="evidence" value="ECO:0007669"/>
    <property type="project" value="UniProtKB-KW"/>
</dbReference>
<gene>
    <name evidence="24" type="ORF">TrRE_jg10893</name>
</gene>
<dbReference type="PROSITE" id="PS01032">
    <property type="entry name" value="PPM_1"/>
    <property type="match status" value="1"/>
</dbReference>
<comment type="catalytic activity">
    <reaction evidence="17">
        <text>O-phospho-L-seryl-[protein] + H2O = L-seryl-[protein] + phosphate</text>
        <dbReference type="Rhea" id="RHEA:20629"/>
        <dbReference type="Rhea" id="RHEA-COMP:9863"/>
        <dbReference type="Rhea" id="RHEA-COMP:11604"/>
        <dbReference type="ChEBI" id="CHEBI:15377"/>
        <dbReference type="ChEBI" id="CHEBI:29999"/>
        <dbReference type="ChEBI" id="CHEBI:43474"/>
        <dbReference type="ChEBI" id="CHEBI:83421"/>
        <dbReference type="EC" id="3.1.3.16"/>
    </reaction>
</comment>
<dbReference type="CDD" id="cd00143">
    <property type="entry name" value="PP2Cc"/>
    <property type="match status" value="1"/>
</dbReference>
<evidence type="ECO:0000256" key="16">
    <source>
        <dbReference type="ARBA" id="ARBA00024113"/>
    </source>
</evidence>
<keyword evidence="14 19" id="KW-0904">Protein phosphatase</keyword>
<evidence type="ECO:0000256" key="11">
    <source>
        <dbReference type="ARBA" id="ARBA00022801"/>
    </source>
</evidence>
<evidence type="ECO:0000256" key="6">
    <source>
        <dbReference type="ARBA" id="ARBA00022527"/>
    </source>
</evidence>
<dbReference type="InterPro" id="IPR036457">
    <property type="entry name" value="PPM-type-like_dom_sf"/>
</dbReference>
<evidence type="ECO:0000256" key="19">
    <source>
        <dbReference type="RuleBase" id="RU003465"/>
    </source>
</evidence>
<keyword evidence="5" id="KW-0963">Cytoplasm</keyword>
<evidence type="ECO:0000256" key="5">
    <source>
        <dbReference type="ARBA" id="ARBA00022490"/>
    </source>
</evidence>
<organism evidence="24 25">
    <name type="scientific">Triparma retinervis</name>
    <dbReference type="NCBI Taxonomy" id="2557542"/>
    <lineage>
        <taxon>Eukaryota</taxon>
        <taxon>Sar</taxon>
        <taxon>Stramenopiles</taxon>
        <taxon>Ochrophyta</taxon>
        <taxon>Bolidophyceae</taxon>
        <taxon>Parmales</taxon>
        <taxon>Triparmaceae</taxon>
        <taxon>Triparma</taxon>
    </lineage>
</organism>
<evidence type="ECO:0000256" key="9">
    <source>
        <dbReference type="ARBA" id="ARBA00022741"/>
    </source>
</evidence>
<feature type="region of interest" description="Disordered" evidence="20">
    <location>
        <begin position="411"/>
        <end position="433"/>
    </location>
</feature>
<feature type="domain" description="Protein kinase" evidence="21">
    <location>
        <begin position="743"/>
        <end position="1014"/>
    </location>
</feature>
<evidence type="ECO:0000259" key="22">
    <source>
        <dbReference type="PROSITE" id="PS50042"/>
    </source>
</evidence>
<dbReference type="GO" id="GO:0004691">
    <property type="term" value="F:cAMP-dependent protein kinase activity"/>
    <property type="evidence" value="ECO:0007669"/>
    <property type="project" value="TreeGrafter"/>
</dbReference>
<dbReference type="SUPFAM" id="SSF81606">
    <property type="entry name" value="PP2C-like"/>
    <property type="match status" value="1"/>
</dbReference>
<keyword evidence="10" id="KW-0418">Kinase</keyword>
<keyword evidence="9" id="KW-0547">Nucleotide-binding</keyword>
<dbReference type="FunFam" id="3.60.40.10:FF:000007">
    <property type="entry name" value="Phosphatase 2C and cyclic nucleotide-binding/kinase domain-containing protein"/>
    <property type="match status" value="1"/>
</dbReference>
<name>A0A9W7AQI2_9STRA</name>
<dbReference type="PROSITE" id="PS50011">
    <property type="entry name" value="PROTEIN_KINASE_DOM"/>
    <property type="match status" value="1"/>
</dbReference>
<keyword evidence="12" id="KW-0067">ATP-binding</keyword>
<feature type="domain" description="Cyclic nucleotide-binding" evidence="22">
    <location>
        <begin position="598"/>
        <end position="703"/>
    </location>
</feature>
<dbReference type="PANTHER" id="PTHR24353:SF37">
    <property type="entry name" value="CAMP-DEPENDENT PROTEIN KINASE CATALYTIC SUBUNIT PRKX"/>
    <property type="match status" value="1"/>
</dbReference>
<evidence type="ECO:0000256" key="13">
    <source>
        <dbReference type="ARBA" id="ARBA00022842"/>
    </source>
</evidence>
<keyword evidence="15" id="KW-0464">Manganese</keyword>
<dbReference type="AlphaFoldDB" id="A0A9W7AQI2"/>
<dbReference type="SUPFAM" id="SSF56112">
    <property type="entry name" value="Protein kinase-like (PK-like)"/>
    <property type="match status" value="1"/>
</dbReference>
<evidence type="ECO:0000256" key="18">
    <source>
        <dbReference type="ARBA" id="ARBA00048336"/>
    </source>
</evidence>
<evidence type="ECO:0000256" key="3">
    <source>
        <dbReference type="ARBA" id="ARBA00004170"/>
    </source>
</evidence>
<sequence length="1070" mass="120440">MGNCGSTSVDHQPQNAHSANDNYSPLTEDEIKKRIDASEKTEVAKFLVDNNNPDAGSFSFRFAFVSQKGYYPNQLNKANQDSYVVVRKFCGLESAALFGVFDGHGSFGDTCSIFAKHKLPLILQDSIKSASKGLFSMSVEEVQTHYTRAFIETNLQCHRAAFDDALSGTTAITVLLLGKFLYVANVGDSRAIICSEHMEEKGKILAEPLSIDQTPFRKDERERVKKVGAKVLTIDQIEGIEPIHENWGTELGKEIDEIGDPPRLWNVTLDKPGTAFTRSIGDACAEAIGVFAEPEHLVRELSKNDKYVVIASDGVFEFLTSQTVCDMVHSIKDPLEACRKVVRESYNLWLQYEVRTDDITMIALYLDDIDLKENAETSDVFSSGDESEVRMAAKTKNQKEMTNTLRVTSSHTLRHMTEHKPVRRAMSKAKRRMVQDHTRRMSAAMEMEEFPLEKYIIVKTKEETERLKSLTHSNFLFQHLLPEQLTKLYSVFEKVQVKKGDVVIKQGDQGDKFYVVDSGTFEVSVRGDDGVMHVVMTYDHGGSSFGELSLMYGKPRAATVTATSDGVIWALARPAFKAMLMRKVSHTNLIKILKRVEILRQLPIPQLQRLCDVLAEQTFEDGAYVCKQGEEGHNFYIISNGECICTTIDPKTKAEKEFQRLKTNDYFGERSLLMEEPRNLNVQAVGKTSVFTLSRSAFIEVVGDLHELIEFDQQKKKQMKQVQSTTTYRIAKHTIQGVKYTELDFQSCAFKYDYGFVGAYLHKRGGSFTFQTYTVKVISKKKVIDSDCVDQVVQERDLLAILSRPSTFVPVILASFKDEKCVYTVYKGIVVCQLSEILSTVENIDEEASKFYASCVVMGLEFLHDEGIMHRRVSPECIWITSQGYAQLADLGCSKEMSGQQQFTMCGDPSYLAPEQVMTKGHNHTVDFWSLGILIYEMLTGELPFGDADTPETQLYKNISNHNKETDCFEKAGNAGMISDDAKDIVRCLLVPEGDKRFGSGPKGCEEIKSHMWLEQTNWKELTQGRVAAPHSDICSTKTQENTDKAAEIEFVENAEVVAGEDLPEELEHF</sequence>
<keyword evidence="11 19" id="KW-0378">Hydrolase</keyword>
<evidence type="ECO:0000259" key="23">
    <source>
        <dbReference type="PROSITE" id="PS51746"/>
    </source>
</evidence>
<dbReference type="PROSITE" id="PS00888">
    <property type="entry name" value="CNMP_BINDING_1"/>
    <property type="match status" value="2"/>
</dbReference>
<evidence type="ECO:0000259" key="21">
    <source>
        <dbReference type="PROSITE" id="PS50011"/>
    </source>
</evidence>
<dbReference type="PANTHER" id="PTHR24353">
    <property type="entry name" value="CYCLIC NUCLEOTIDE-DEPENDENT PROTEIN KINASE"/>
    <property type="match status" value="1"/>
</dbReference>
<keyword evidence="8" id="KW-0479">Metal-binding</keyword>
<dbReference type="GO" id="GO:0005952">
    <property type="term" value="C:cAMP-dependent protein kinase complex"/>
    <property type="evidence" value="ECO:0007669"/>
    <property type="project" value="TreeGrafter"/>
</dbReference>
<protein>
    <recommendedName>
        <fullName evidence="16">cGMP-dependent protein kinase</fullName>
        <ecNumber evidence="4">3.1.3.16</ecNumber>
    </recommendedName>
</protein>
<dbReference type="InterPro" id="IPR011009">
    <property type="entry name" value="Kinase-like_dom_sf"/>
</dbReference>
<evidence type="ECO:0000256" key="10">
    <source>
        <dbReference type="ARBA" id="ARBA00022777"/>
    </source>
</evidence>
<dbReference type="SMART" id="SM00332">
    <property type="entry name" value="PP2Cc"/>
    <property type="match status" value="1"/>
</dbReference>
<dbReference type="InterPro" id="IPR018490">
    <property type="entry name" value="cNMP-bd_dom_sf"/>
</dbReference>
<dbReference type="PROSITE" id="PS00889">
    <property type="entry name" value="CNMP_BINDING_2"/>
    <property type="match status" value="1"/>
</dbReference>
<evidence type="ECO:0000256" key="8">
    <source>
        <dbReference type="ARBA" id="ARBA00022723"/>
    </source>
</evidence>
<dbReference type="OrthoDB" id="10264738at2759"/>
<evidence type="ECO:0000256" key="15">
    <source>
        <dbReference type="ARBA" id="ARBA00023211"/>
    </source>
</evidence>
<dbReference type="EC" id="3.1.3.16" evidence="4"/>
<dbReference type="PRINTS" id="PR00103">
    <property type="entry name" value="CAMPKINASE"/>
</dbReference>
<dbReference type="InterPro" id="IPR000719">
    <property type="entry name" value="Prot_kinase_dom"/>
</dbReference>
<evidence type="ECO:0000313" key="24">
    <source>
        <dbReference type="EMBL" id="GMH73642.1"/>
    </source>
</evidence>
<keyword evidence="6" id="KW-0723">Serine/threonine-protein kinase</keyword>
<evidence type="ECO:0000256" key="14">
    <source>
        <dbReference type="ARBA" id="ARBA00022912"/>
    </source>
</evidence>
<dbReference type="GO" id="GO:0005524">
    <property type="term" value="F:ATP binding"/>
    <property type="evidence" value="ECO:0007669"/>
    <property type="project" value="UniProtKB-KW"/>
</dbReference>
<dbReference type="SUPFAM" id="SSF51206">
    <property type="entry name" value="cAMP-binding domain-like"/>
    <property type="match status" value="2"/>
</dbReference>
<evidence type="ECO:0000256" key="1">
    <source>
        <dbReference type="ARBA" id="ARBA00001936"/>
    </source>
</evidence>
<dbReference type="InterPro" id="IPR000222">
    <property type="entry name" value="PP2C_BS"/>
</dbReference>
<dbReference type="Gene3D" id="2.60.120.10">
    <property type="entry name" value="Jelly Rolls"/>
    <property type="match status" value="2"/>
</dbReference>
<dbReference type="Gene3D" id="3.30.200.20">
    <property type="entry name" value="Phosphorylase Kinase, domain 1"/>
    <property type="match status" value="1"/>
</dbReference>
<dbReference type="PROSITE" id="PS50042">
    <property type="entry name" value="CNMP_BINDING_3"/>
    <property type="match status" value="2"/>
</dbReference>
<reference evidence="24" key="1">
    <citation type="submission" date="2022-07" db="EMBL/GenBank/DDBJ databases">
        <title>Genome analysis of Parmales, a sister group of diatoms, reveals the evolutionary specialization of diatoms from phago-mixotrophs to photoautotrophs.</title>
        <authorList>
            <person name="Ban H."/>
            <person name="Sato S."/>
            <person name="Yoshikawa S."/>
            <person name="Kazumasa Y."/>
            <person name="Nakamura Y."/>
            <person name="Ichinomiya M."/>
            <person name="Saitoh K."/>
            <person name="Sato N."/>
            <person name="Blanc-Mathieu R."/>
            <person name="Endo H."/>
            <person name="Kuwata A."/>
            <person name="Ogata H."/>
        </authorList>
    </citation>
    <scope>NUCLEOTIDE SEQUENCE</scope>
</reference>
<evidence type="ECO:0000256" key="12">
    <source>
        <dbReference type="ARBA" id="ARBA00022840"/>
    </source>
</evidence>
<comment type="catalytic activity">
    <reaction evidence="18">
        <text>O-phospho-L-threonyl-[protein] + H2O = L-threonyl-[protein] + phosphate</text>
        <dbReference type="Rhea" id="RHEA:47004"/>
        <dbReference type="Rhea" id="RHEA-COMP:11060"/>
        <dbReference type="Rhea" id="RHEA-COMP:11605"/>
        <dbReference type="ChEBI" id="CHEBI:15377"/>
        <dbReference type="ChEBI" id="CHEBI:30013"/>
        <dbReference type="ChEBI" id="CHEBI:43474"/>
        <dbReference type="ChEBI" id="CHEBI:61977"/>
        <dbReference type="EC" id="3.1.3.16"/>
    </reaction>
</comment>
<evidence type="ECO:0000256" key="7">
    <source>
        <dbReference type="ARBA" id="ARBA00022679"/>
    </source>
</evidence>
<dbReference type="PROSITE" id="PS51746">
    <property type="entry name" value="PPM_2"/>
    <property type="match status" value="1"/>
</dbReference>
<dbReference type="InterPro" id="IPR001932">
    <property type="entry name" value="PPM-type_phosphatase-like_dom"/>
</dbReference>
<dbReference type="GO" id="GO:0016020">
    <property type="term" value="C:membrane"/>
    <property type="evidence" value="ECO:0007669"/>
    <property type="project" value="UniProtKB-SubCell"/>
</dbReference>
<evidence type="ECO:0000256" key="2">
    <source>
        <dbReference type="ARBA" id="ARBA00001946"/>
    </source>
</evidence>
<keyword evidence="7" id="KW-0808">Transferase</keyword>
<evidence type="ECO:0000256" key="17">
    <source>
        <dbReference type="ARBA" id="ARBA00047761"/>
    </source>
</evidence>
<feature type="compositionally biased region" description="Basic residues" evidence="20">
    <location>
        <begin position="421"/>
        <end position="432"/>
    </location>
</feature>
<dbReference type="InterPro" id="IPR000595">
    <property type="entry name" value="cNMP-bd_dom"/>
</dbReference>